<keyword evidence="13" id="KW-0808">Transferase</keyword>
<dbReference type="InterPro" id="IPR042114">
    <property type="entry name" value="GatB_C_1"/>
</dbReference>
<dbReference type="InterPro" id="IPR004413">
    <property type="entry name" value="GatB"/>
</dbReference>
<dbReference type="PANTHER" id="PTHR11659:SF0">
    <property type="entry name" value="GLUTAMYL-TRNA(GLN) AMIDOTRANSFERASE SUBUNIT B, MITOCHONDRIAL"/>
    <property type="match status" value="1"/>
</dbReference>
<keyword evidence="5 11" id="KW-0547">Nucleotide-binding</keyword>
<evidence type="ECO:0000313" key="14">
    <source>
        <dbReference type="Proteomes" id="UP000051886"/>
    </source>
</evidence>
<dbReference type="GO" id="GO:0005524">
    <property type="term" value="F:ATP binding"/>
    <property type="evidence" value="ECO:0007669"/>
    <property type="project" value="UniProtKB-KW"/>
</dbReference>
<keyword evidence="4 11" id="KW-0436">Ligase</keyword>
<dbReference type="InterPro" id="IPR018027">
    <property type="entry name" value="Asn/Gln_amidotransferase"/>
</dbReference>
<feature type="domain" description="Asn/Gln amidotransferase" evidence="12">
    <location>
        <begin position="327"/>
        <end position="474"/>
    </location>
</feature>
<dbReference type="NCBIfam" id="NF004011">
    <property type="entry name" value="PRK05477.1-1"/>
    <property type="match status" value="1"/>
</dbReference>
<dbReference type="Gene3D" id="1.10.10.410">
    <property type="match status" value="1"/>
</dbReference>
<dbReference type="GO" id="GO:0050567">
    <property type="term" value="F:glutaminyl-tRNA synthase (glutamine-hydrolyzing) activity"/>
    <property type="evidence" value="ECO:0007669"/>
    <property type="project" value="UniProtKB-UniRule"/>
</dbReference>
<dbReference type="InterPro" id="IPR014746">
    <property type="entry name" value="Gln_synth/guanido_kin_cat_dom"/>
</dbReference>
<dbReference type="PATRIC" id="fig|449659.4.peg.2209"/>
<dbReference type="PROSITE" id="PS01234">
    <property type="entry name" value="GATB"/>
    <property type="match status" value="1"/>
</dbReference>
<dbReference type="FunFam" id="1.10.10.410:FF:000001">
    <property type="entry name" value="Aspartyl/glutamyl-tRNA(Asn/Gln) amidotransferase subunit B"/>
    <property type="match status" value="1"/>
</dbReference>
<evidence type="ECO:0000256" key="1">
    <source>
        <dbReference type="ARBA" id="ARBA00005306"/>
    </source>
</evidence>
<dbReference type="NCBIfam" id="NF004014">
    <property type="entry name" value="PRK05477.1-4"/>
    <property type="match status" value="1"/>
</dbReference>
<dbReference type="NCBIfam" id="NF004012">
    <property type="entry name" value="PRK05477.1-2"/>
    <property type="match status" value="1"/>
</dbReference>
<proteinExistence type="inferred from homology"/>
<gene>
    <name evidence="11" type="primary">gatB</name>
    <name evidence="13" type="ORF">IV66_GL002150</name>
</gene>
<evidence type="ECO:0000256" key="7">
    <source>
        <dbReference type="ARBA" id="ARBA00022917"/>
    </source>
</evidence>
<comment type="catalytic activity">
    <reaction evidence="9 11">
        <text>L-aspartyl-tRNA(Asn) + L-glutamine + ATP + H2O = L-asparaginyl-tRNA(Asn) + L-glutamate + ADP + phosphate + 2 H(+)</text>
        <dbReference type="Rhea" id="RHEA:14513"/>
        <dbReference type="Rhea" id="RHEA-COMP:9674"/>
        <dbReference type="Rhea" id="RHEA-COMP:9677"/>
        <dbReference type="ChEBI" id="CHEBI:15377"/>
        <dbReference type="ChEBI" id="CHEBI:15378"/>
        <dbReference type="ChEBI" id="CHEBI:29985"/>
        <dbReference type="ChEBI" id="CHEBI:30616"/>
        <dbReference type="ChEBI" id="CHEBI:43474"/>
        <dbReference type="ChEBI" id="CHEBI:58359"/>
        <dbReference type="ChEBI" id="CHEBI:78515"/>
        <dbReference type="ChEBI" id="CHEBI:78516"/>
        <dbReference type="ChEBI" id="CHEBI:456216"/>
    </reaction>
</comment>
<evidence type="ECO:0000256" key="2">
    <source>
        <dbReference type="ARBA" id="ARBA00011123"/>
    </source>
</evidence>
<dbReference type="Pfam" id="PF02934">
    <property type="entry name" value="GatB_N"/>
    <property type="match status" value="1"/>
</dbReference>
<comment type="catalytic activity">
    <reaction evidence="10 11">
        <text>L-glutamyl-tRNA(Gln) + L-glutamine + ATP + H2O = L-glutaminyl-tRNA(Gln) + L-glutamate + ADP + phosphate + H(+)</text>
        <dbReference type="Rhea" id="RHEA:17521"/>
        <dbReference type="Rhea" id="RHEA-COMP:9681"/>
        <dbReference type="Rhea" id="RHEA-COMP:9684"/>
        <dbReference type="ChEBI" id="CHEBI:15377"/>
        <dbReference type="ChEBI" id="CHEBI:15378"/>
        <dbReference type="ChEBI" id="CHEBI:29985"/>
        <dbReference type="ChEBI" id="CHEBI:30616"/>
        <dbReference type="ChEBI" id="CHEBI:43474"/>
        <dbReference type="ChEBI" id="CHEBI:58359"/>
        <dbReference type="ChEBI" id="CHEBI:78520"/>
        <dbReference type="ChEBI" id="CHEBI:78521"/>
        <dbReference type="ChEBI" id="CHEBI:456216"/>
    </reaction>
</comment>
<reference evidence="13 14" key="1">
    <citation type="journal article" date="2015" name="Genome Announc.">
        <title>Expanding the biotechnology potential of lactobacilli through comparative genomics of 213 strains and associated genera.</title>
        <authorList>
            <person name="Sun Z."/>
            <person name="Harris H.M."/>
            <person name="McCann A."/>
            <person name="Guo C."/>
            <person name="Argimon S."/>
            <person name="Zhang W."/>
            <person name="Yang X."/>
            <person name="Jeffery I.B."/>
            <person name="Cooney J.C."/>
            <person name="Kagawa T.F."/>
            <person name="Liu W."/>
            <person name="Song Y."/>
            <person name="Salvetti E."/>
            <person name="Wrobel A."/>
            <person name="Rasinkangas P."/>
            <person name="Parkhill J."/>
            <person name="Rea M.C."/>
            <person name="O'Sullivan O."/>
            <person name="Ritari J."/>
            <person name="Douillard F.P."/>
            <person name="Paul Ross R."/>
            <person name="Yang R."/>
            <person name="Briner A.E."/>
            <person name="Felis G.E."/>
            <person name="de Vos W.M."/>
            <person name="Barrangou R."/>
            <person name="Klaenhammer T.R."/>
            <person name="Caufield P.W."/>
            <person name="Cui Y."/>
            <person name="Zhang H."/>
            <person name="O'Toole P.W."/>
        </authorList>
    </citation>
    <scope>NUCLEOTIDE SEQUENCE [LARGE SCALE GENOMIC DNA]</scope>
    <source>
        <strain evidence="13 14">NBRC 103219</strain>
    </source>
</reference>
<dbReference type="EC" id="6.3.5.-" evidence="11"/>
<dbReference type="NCBIfam" id="TIGR00133">
    <property type="entry name" value="gatB"/>
    <property type="match status" value="1"/>
</dbReference>
<dbReference type="Proteomes" id="UP000051886">
    <property type="component" value="Unassembled WGS sequence"/>
</dbReference>
<dbReference type="InterPro" id="IPR017959">
    <property type="entry name" value="Asn/Gln-tRNA_amidoTrfase_suB/E"/>
</dbReference>
<dbReference type="Pfam" id="PF02637">
    <property type="entry name" value="GatB_Yqey"/>
    <property type="match status" value="1"/>
</dbReference>
<evidence type="ECO:0000256" key="10">
    <source>
        <dbReference type="ARBA" id="ARBA00047913"/>
    </source>
</evidence>
<dbReference type="PANTHER" id="PTHR11659">
    <property type="entry name" value="GLUTAMYL-TRNA GLN AMIDOTRANSFERASE SUBUNIT B MITOCHONDRIAL AND PROKARYOTIC PET112-RELATED"/>
    <property type="match status" value="1"/>
</dbReference>
<evidence type="ECO:0000256" key="9">
    <source>
        <dbReference type="ARBA" id="ARBA00047380"/>
    </source>
</evidence>
<evidence type="ECO:0000256" key="4">
    <source>
        <dbReference type="ARBA" id="ARBA00022598"/>
    </source>
</evidence>
<protein>
    <recommendedName>
        <fullName evidence="3 11">Aspartyl/glutamyl-tRNA(Asn/Gln) amidotransferase subunit B</fullName>
        <shortName evidence="11">Asp/Glu-ADT subunit B</shortName>
        <ecNumber evidence="11">6.3.5.-</ecNumber>
    </recommendedName>
</protein>
<name>A0A0R2L9M6_9LACO</name>
<dbReference type="InterPro" id="IPR006075">
    <property type="entry name" value="Asn/Gln-tRNA_Trfase_suB/E_cat"/>
</dbReference>
<evidence type="ECO:0000256" key="8">
    <source>
        <dbReference type="ARBA" id="ARBA00024799"/>
    </source>
</evidence>
<comment type="function">
    <text evidence="8 11">Allows the formation of correctly charged Asn-tRNA(Asn) or Gln-tRNA(Gln) through the transamidation of misacylated Asp-tRNA(Asn) or Glu-tRNA(Gln) in organisms which lack either or both of asparaginyl-tRNA or glutaminyl-tRNA synthetases. The reaction takes place in the presence of glutamine and ATP through an activated phospho-Asp-tRNA(Asn) or phospho-Glu-tRNA(Gln).</text>
</comment>
<dbReference type="GO" id="GO:0050566">
    <property type="term" value="F:asparaginyl-tRNA synthase (glutamine-hydrolyzing) activity"/>
    <property type="evidence" value="ECO:0007669"/>
    <property type="project" value="RHEA"/>
</dbReference>
<dbReference type="InterPro" id="IPR017958">
    <property type="entry name" value="Gln-tRNA_amidoTrfase_suB_CS"/>
</dbReference>
<dbReference type="SUPFAM" id="SSF89095">
    <property type="entry name" value="GatB/YqeY motif"/>
    <property type="match status" value="1"/>
</dbReference>
<dbReference type="Gene3D" id="1.10.150.380">
    <property type="entry name" value="GatB domain, N-terminal subdomain"/>
    <property type="match status" value="1"/>
</dbReference>
<evidence type="ECO:0000256" key="3">
    <source>
        <dbReference type="ARBA" id="ARBA00016923"/>
    </source>
</evidence>
<dbReference type="EMBL" id="JQCN01000051">
    <property type="protein sequence ID" value="KRN98208.1"/>
    <property type="molecule type" value="Genomic_DNA"/>
</dbReference>
<evidence type="ECO:0000256" key="5">
    <source>
        <dbReference type="ARBA" id="ARBA00022741"/>
    </source>
</evidence>
<accession>A0A0R2L9M6</accession>
<dbReference type="SUPFAM" id="SSF55931">
    <property type="entry name" value="Glutamine synthetase/guanido kinase"/>
    <property type="match status" value="1"/>
</dbReference>
<dbReference type="AlphaFoldDB" id="A0A0R2L9M6"/>
<comment type="similarity">
    <text evidence="1 11">Belongs to the GatB/GatE family. GatB subfamily.</text>
</comment>
<dbReference type="GO" id="GO:0070681">
    <property type="term" value="P:glutaminyl-tRNAGln biosynthesis via transamidation"/>
    <property type="evidence" value="ECO:0007669"/>
    <property type="project" value="TreeGrafter"/>
</dbReference>
<dbReference type="InterPro" id="IPR003789">
    <property type="entry name" value="Asn/Gln_tRNA_amidoTrase-B-like"/>
</dbReference>
<dbReference type="GO" id="GO:0006412">
    <property type="term" value="P:translation"/>
    <property type="evidence" value="ECO:0007669"/>
    <property type="project" value="UniProtKB-UniRule"/>
</dbReference>
<evidence type="ECO:0000259" key="12">
    <source>
        <dbReference type="SMART" id="SM00845"/>
    </source>
</evidence>
<dbReference type="SMART" id="SM00845">
    <property type="entry name" value="GatB_Yqey"/>
    <property type="match status" value="1"/>
</dbReference>
<dbReference type="FunFam" id="1.10.150.380:FF:000001">
    <property type="entry name" value="Aspartyl/glutamyl-tRNA(Asn/Gln) amidotransferase subunit B"/>
    <property type="match status" value="1"/>
</dbReference>
<comment type="caution">
    <text evidence="13">The sequence shown here is derived from an EMBL/GenBank/DDBJ whole genome shotgun (WGS) entry which is preliminary data.</text>
</comment>
<evidence type="ECO:0000256" key="11">
    <source>
        <dbReference type="HAMAP-Rule" id="MF_00121"/>
    </source>
</evidence>
<sequence>MNFATTIGLEVHVEMKTNSKAFSPAPVQYGQEPNTNTNVIDWGYPGVLPEVNQGALEYGMRAALALNCHITKDIHFDRKNYFYPDNPKAYQITQAQTPIGHDGFLEVELEDGSKKKIGIEEMHVEEDAGKNTHDPDGYSYVDLNRQGTPLIEIVSKPDIASADEAYAYLKKLRQVIQFTGVSDVKMEEGSMRADVNISVRPIGSDQYGTKTEMKNLNSFEHVRSGLKFEEKRQENVIRAGGSIQQETRRFDVNTGETVLMRVKEGKSDYRYFPEPDLPPIHISDDWIKEVKDSIPEMPEQRRARYVNEWGVTEYDANVLTQTMEMSDFFEATVAAGADPKLAANWLMGDVSAYMNDKKLELADLALTPEHLAQMIGLIKDETISSKIAKKVFKQIVANDTDPKAWVEEKGMVQLSDPQTLQPIIDEVLDNNAKSIEDFKNGKDRAVGFLVGNIMKQTRGKANPKVVNKLLMASLKER</sequence>
<organism evidence="13 14">
    <name type="scientific">Ligilactobacillus pobuzihii</name>
    <dbReference type="NCBI Taxonomy" id="449659"/>
    <lineage>
        <taxon>Bacteria</taxon>
        <taxon>Bacillati</taxon>
        <taxon>Bacillota</taxon>
        <taxon>Bacilli</taxon>
        <taxon>Lactobacillales</taxon>
        <taxon>Lactobacillaceae</taxon>
        <taxon>Ligilactobacillus</taxon>
    </lineage>
</organism>
<dbReference type="HAMAP" id="MF_00121">
    <property type="entry name" value="GatB"/>
    <property type="match status" value="1"/>
</dbReference>
<dbReference type="RefSeq" id="WP_017867288.1">
    <property type="nucleotide sequence ID" value="NZ_BJYB01000011.1"/>
</dbReference>
<dbReference type="InterPro" id="IPR023168">
    <property type="entry name" value="GatB_Yqey_C_2"/>
</dbReference>
<keyword evidence="6 11" id="KW-0067">ATP-binding</keyword>
<comment type="subunit">
    <text evidence="2 11">Heterotrimer of A, B and C subunits.</text>
</comment>
<dbReference type="GO" id="GO:0016740">
    <property type="term" value="F:transferase activity"/>
    <property type="evidence" value="ECO:0007669"/>
    <property type="project" value="UniProtKB-KW"/>
</dbReference>
<keyword evidence="14" id="KW-1185">Reference proteome</keyword>
<dbReference type="STRING" id="449659.IV66_GL002150"/>
<evidence type="ECO:0000256" key="6">
    <source>
        <dbReference type="ARBA" id="ARBA00022840"/>
    </source>
</evidence>
<keyword evidence="7 11" id="KW-0648">Protein biosynthesis</keyword>
<evidence type="ECO:0000313" key="13">
    <source>
        <dbReference type="EMBL" id="KRN98208.1"/>
    </source>
</evidence>
<dbReference type="OrthoDB" id="9804078at2"/>